<reference evidence="3 4" key="1">
    <citation type="submission" date="2024-05" db="EMBL/GenBank/DDBJ databases">
        <title>Culex pipiens pipiens assembly and annotation.</title>
        <authorList>
            <person name="Alout H."/>
            <person name="Durand T."/>
        </authorList>
    </citation>
    <scope>NUCLEOTIDE SEQUENCE [LARGE SCALE GENOMIC DNA]</scope>
    <source>
        <strain evidence="3">HA-2024</strain>
        <tissue evidence="3">Whole body</tissue>
    </source>
</reference>
<organism evidence="3 4">
    <name type="scientific">Culex pipiens pipiens</name>
    <name type="common">Northern house mosquito</name>
    <dbReference type="NCBI Taxonomy" id="38569"/>
    <lineage>
        <taxon>Eukaryota</taxon>
        <taxon>Metazoa</taxon>
        <taxon>Ecdysozoa</taxon>
        <taxon>Arthropoda</taxon>
        <taxon>Hexapoda</taxon>
        <taxon>Insecta</taxon>
        <taxon>Pterygota</taxon>
        <taxon>Neoptera</taxon>
        <taxon>Endopterygota</taxon>
        <taxon>Diptera</taxon>
        <taxon>Nematocera</taxon>
        <taxon>Culicoidea</taxon>
        <taxon>Culicidae</taxon>
        <taxon>Culicinae</taxon>
        <taxon>Culicini</taxon>
        <taxon>Culex</taxon>
        <taxon>Culex</taxon>
    </lineage>
</organism>
<comment type="caution">
    <text evidence="3">The sequence shown here is derived from an EMBL/GenBank/DDBJ whole genome shotgun (WGS) entry which is preliminary data.</text>
</comment>
<sequence>MRRSVKMVWSRIGILAILLISLESFLCEQTPCDHRIKLSNCRNNELNYEVEMDGPFGDKYIVEQKVRRVPNERTLASRMNGQRTQFRDWVGSVFPTWRPGPLRQFMNGGRQRSSRTAPGTSRRARANRLRRPRQGRTGSRRAARRNQRL</sequence>
<feature type="region of interest" description="Disordered" evidence="1">
    <location>
        <begin position="101"/>
        <end position="149"/>
    </location>
</feature>
<keyword evidence="2" id="KW-0732">Signal</keyword>
<keyword evidence="4" id="KW-1185">Reference proteome</keyword>
<accession>A0ABD1CFN1</accession>
<proteinExistence type="predicted"/>
<gene>
    <name evidence="3" type="ORF">pipiens_017649</name>
</gene>
<feature type="signal peptide" evidence="2">
    <location>
        <begin position="1"/>
        <end position="27"/>
    </location>
</feature>
<evidence type="ECO:0000313" key="3">
    <source>
        <dbReference type="EMBL" id="KAL1375173.1"/>
    </source>
</evidence>
<protein>
    <submittedName>
        <fullName evidence="3">Uncharacterized protein</fullName>
    </submittedName>
</protein>
<evidence type="ECO:0000313" key="4">
    <source>
        <dbReference type="Proteomes" id="UP001562425"/>
    </source>
</evidence>
<dbReference type="EMBL" id="JBEHCU010012710">
    <property type="protein sequence ID" value="KAL1375173.1"/>
    <property type="molecule type" value="Genomic_DNA"/>
</dbReference>
<dbReference type="AlphaFoldDB" id="A0ABD1CFN1"/>
<dbReference type="Proteomes" id="UP001562425">
    <property type="component" value="Unassembled WGS sequence"/>
</dbReference>
<feature type="chain" id="PRO_5044867347" evidence="2">
    <location>
        <begin position="28"/>
        <end position="149"/>
    </location>
</feature>
<evidence type="ECO:0000256" key="2">
    <source>
        <dbReference type="SAM" id="SignalP"/>
    </source>
</evidence>
<feature type="compositionally biased region" description="Basic residues" evidence="1">
    <location>
        <begin position="122"/>
        <end position="149"/>
    </location>
</feature>
<name>A0ABD1CFN1_CULPP</name>
<feature type="compositionally biased region" description="Polar residues" evidence="1">
    <location>
        <begin position="110"/>
        <end position="119"/>
    </location>
</feature>
<evidence type="ECO:0000256" key="1">
    <source>
        <dbReference type="SAM" id="MobiDB-lite"/>
    </source>
</evidence>